<gene>
    <name evidence="1" type="ORF">GCM10007304_45200</name>
</gene>
<dbReference type="Proteomes" id="UP000654257">
    <property type="component" value="Unassembled WGS sequence"/>
</dbReference>
<evidence type="ECO:0000313" key="2">
    <source>
        <dbReference type="Proteomes" id="UP000654257"/>
    </source>
</evidence>
<accession>A0A917LHW7</accession>
<protein>
    <submittedName>
        <fullName evidence="1">Uncharacterized protein</fullName>
    </submittedName>
</protein>
<sequence>MLATLAELVASGQLCIPITATYRLADVRAAYAQLEDRHTHGKIVLIP</sequence>
<dbReference type="AlphaFoldDB" id="A0A917LHW7"/>
<dbReference type="Gene3D" id="3.90.180.10">
    <property type="entry name" value="Medium-chain alcohol dehydrogenases, catalytic domain"/>
    <property type="match status" value="1"/>
</dbReference>
<name>A0A917LHW7_9NOCA</name>
<organism evidence="1 2">
    <name type="scientific">Rhodococcoides trifolii</name>
    <dbReference type="NCBI Taxonomy" id="908250"/>
    <lineage>
        <taxon>Bacteria</taxon>
        <taxon>Bacillati</taxon>
        <taxon>Actinomycetota</taxon>
        <taxon>Actinomycetes</taxon>
        <taxon>Mycobacteriales</taxon>
        <taxon>Nocardiaceae</taxon>
        <taxon>Rhodococcoides</taxon>
    </lineage>
</organism>
<proteinExistence type="predicted"/>
<comment type="caution">
    <text evidence="1">The sequence shown here is derived from an EMBL/GenBank/DDBJ whole genome shotgun (WGS) entry which is preliminary data.</text>
</comment>
<dbReference type="RefSeq" id="WP_188547256.1">
    <property type="nucleotide sequence ID" value="NZ_BMCU01000006.1"/>
</dbReference>
<dbReference type="Pfam" id="PF13602">
    <property type="entry name" value="ADH_zinc_N_2"/>
    <property type="match status" value="1"/>
</dbReference>
<reference evidence="1" key="1">
    <citation type="journal article" date="2014" name="Int. J. Syst. Evol. Microbiol.">
        <title>Complete genome sequence of Corynebacterium casei LMG S-19264T (=DSM 44701T), isolated from a smear-ripened cheese.</title>
        <authorList>
            <consortium name="US DOE Joint Genome Institute (JGI-PGF)"/>
            <person name="Walter F."/>
            <person name="Albersmeier A."/>
            <person name="Kalinowski J."/>
            <person name="Ruckert C."/>
        </authorList>
    </citation>
    <scope>NUCLEOTIDE SEQUENCE</scope>
    <source>
        <strain evidence="1">CCM 7905</strain>
    </source>
</reference>
<dbReference type="EMBL" id="BMCU01000006">
    <property type="protein sequence ID" value="GGG26344.1"/>
    <property type="molecule type" value="Genomic_DNA"/>
</dbReference>
<keyword evidence="2" id="KW-1185">Reference proteome</keyword>
<reference evidence="1" key="2">
    <citation type="submission" date="2020-09" db="EMBL/GenBank/DDBJ databases">
        <authorList>
            <person name="Sun Q."/>
            <person name="Sedlacek I."/>
        </authorList>
    </citation>
    <scope>NUCLEOTIDE SEQUENCE</scope>
    <source>
        <strain evidence="1">CCM 7905</strain>
    </source>
</reference>
<evidence type="ECO:0000313" key="1">
    <source>
        <dbReference type="EMBL" id="GGG26344.1"/>
    </source>
</evidence>